<reference evidence="3 4" key="1">
    <citation type="submission" date="2018-07" db="EMBL/GenBank/DDBJ databases">
        <title>Motiliproteus coralliicola sp. nov., a bacterium isolated from Coral.</title>
        <authorList>
            <person name="Wang G."/>
        </authorList>
    </citation>
    <scope>NUCLEOTIDE SEQUENCE [LARGE SCALE GENOMIC DNA]</scope>
    <source>
        <strain evidence="3 4">C34</strain>
    </source>
</reference>
<dbReference type="Gene3D" id="3.90.850.10">
    <property type="entry name" value="Fumarylacetoacetase-like, C-terminal domain"/>
    <property type="match status" value="1"/>
</dbReference>
<dbReference type="InterPro" id="IPR041072">
    <property type="entry name" value="FAA_hydro_N"/>
</dbReference>
<evidence type="ECO:0000313" key="3">
    <source>
        <dbReference type="EMBL" id="RDE24451.1"/>
    </source>
</evidence>
<evidence type="ECO:0000313" key="4">
    <source>
        <dbReference type="Proteomes" id="UP000253769"/>
    </source>
</evidence>
<dbReference type="InterPro" id="IPR036663">
    <property type="entry name" value="Fumarylacetoacetase_C_sf"/>
</dbReference>
<feature type="domain" description="Fumarylacetoacetase-like C-terminal" evidence="1">
    <location>
        <begin position="86"/>
        <end position="338"/>
    </location>
</feature>
<dbReference type="Pfam" id="PF01557">
    <property type="entry name" value="FAA_hydrolase"/>
    <property type="match status" value="1"/>
</dbReference>
<dbReference type="PANTHER" id="PTHR43211">
    <property type="entry name" value="FUMARYLACETOACETATE HYDROLASE"/>
    <property type="match status" value="1"/>
</dbReference>
<dbReference type="InterPro" id="IPR011234">
    <property type="entry name" value="Fumarylacetoacetase-like_C"/>
</dbReference>
<dbReference type="RefSeq" id="WP_114694038.1">
    <property type="nucleotide sequence ID" value="NZ_QQOH01000001.1"/>
</dbReference>
<dbReference type="GO" id="GO:0003824">
    <property type="term" value="F:catalytic activity"/>
    <property type="evidence" value="ECO:0007669"/>
    <property type="project" value="InterPro"/>
</dbReference>
<feature type="domain" description="Fumarylacetoacetase N-terminal" evidence="2">
    <location>
        <begin position="1"/>
        <end position="83"/>
    </location>
</feature>
<keyword evidence="4" id="KW-1185">Reference proteome</keyword>
<accession>A0A369WSB9</accession>
<sequence>MKLATLIKDANGNSLGRDGQLVIVSRDLTRAQPVPEIAPTLQAALDNWQHMEPELQRRFTEFEQDPTAGETFDPKRCGAPLPRAYHWADGSAYLNHVALVRKARGAEMPPSFEQDPLIYQGGSDIMLGPTAPIIGDPRWGIDFEAEVVVITTDLDQGSTPDQCESAIALLTLVNDVSLRNLIPNELAKGFGFYQSKPASAFAPVVLTPDELAPHWQSAKLNLPLRVWLNDQPFGYPDAGVDMNFNFAQLLAHCCKTRALGAGTLLGSGTVSNKQQGLWGSSIVNGGVGYCCLAELRMYEAIEQGQPSTPFLGDGDRVRIEMTDQNGMSLFGTIEQQVVAIEAS</sequence>
<dbReference type="Proteomes" id="UP000253769">
    <property type="component" value="Unassembled WGS sequence"/>
</dbReference>
<gene>
    <name evidence="3" type="ORF">DV711_02360</name>
</gene>
<evidence type="ECO:0000259" key="2">
    <source>
        <dbReference type="Pfam" id="PF18288"/>
    </source>
</evidence>
<organism evidence="3 4">
    <name type="scientific">Motiliproteus coralliicola</name>
    <dbReference type="NCBI Taxonomy" id="2283196"/>
    <lineage>
        <taxon>Bacteria</taxon>
        <taxon>Pseudomonadati</taxon>
        <taxon>Pseudomonadota</taxon>
        <taxon>Gammaproteobacteria</taxon>
        <taxon>Oceanospirillales</taxon>
        <taxon>Oceanospirillaceae</taxon>
        <taxon>Motiliproteus</taxon>
    </lineage>
</organism>
<evidence type="ECO:0000259" key="1">
    <source>
        <dbReference type="Pfam" id="PF01557"/>
    </source>
</evidence>
<dbReference type="PANTHER" id="PTHR43211:SF1">
    <property type="entry name" value="BLL6422 PROTEIN"/>
    <property type="match status" value="1"/>
</dbReference>
<dbReference type="AlphaFoldDB" id="A0A369WSB9"/>
<dbReference type="OrthoDB" id="9775905at2"/>
<proteinExistence type="predicted"/>
<dbReference type="SUPFAM" id="SSF56529">
    <property type="entry name" value="FAH"/>
    <property type="match status" value="1"/>
</dbReference>
<dbReference type="Pfam" id="PF18288">
    <property type="entry name" value="FAA_hydro_N_2"/>
    <property type="match status" value="1"/>
</dbReference>
<name>A0A369WSB9_9GAMM</name>
<protein>
    <submittedName>
        <fullName evidence="3">2-keto-4-pentenoate hydratase</fullName>
    </submittedName>
</protein>
<comment type="caution">
    <text evidence="3">The sequence shown here is derived from an EMBL/GenBank/DDBJ whole genome shotgun (WGS) entry which is preliminary data.</text>
</comment>
<dbReference type="EMBL" id="QQOH01000001">
    <property type="protein sequence ID" value="RDE24451.1"/>
    <property type="molecule type" value="Genomic_DNA"/>
</dbReference>